<name>A0A8X7BH74_TRICX</name>
<dbReference type="Proteomes" id="UP000887159">
    <property type="component" value="Unassembled WGS sequence"/>
</dbReference>
<evidence type="ECO:0000256" key="1">
    <source>
        <dbReference type="SAM" id="MobiDB-lite"/>
    </source>
</evidence>
<feature type="compositionally biased region" description="Polar residues" evidence="1">
    <location>
        <begin position="36"/>
        <end position="45"/>
    </location>
</feature>
<dbReference type="AlphaFoldDB" id="A0A8X7BH74"/>
<dbReference type="EMBL" id="BMAU01021391">
    <property type="protein sequence ID" value="GFY30242.1"/>
    <property type="molecule type" value="Genomic_DNA"/>
</dbReference>
<evidence type="ECO:0000313" key="2">
    <source>
        <dbReference type="EMBL" id="GFY30242.1"/>
    </source>
</evidence>
<feature type="region of interest" description="Disordered" evidence="1">
    <location>
        <begin position="34"/>
        <end position="53"/>
    </location>
</feature>
<keyword evidence="3" id="KW-1185">Reference proteome</keyword>
<sequence>MAKGLVTPVVSRSFENHAGERTFWLGSTPVLGKNTLEGSQGSPTSIPLPPSSQEDLRLDGYLKYPHDAKAVYIYKQSCLLRESNPGPTHSRQRR</sequence>
<proteinExistence type="predicted"/>
<accession>A0A8X7BH74</accession>
<gene>
    <name evidence="2" type="primary">NCL1_09697</name>
    <name evidence="2" type="ORF">TNCV_3091491</name>
</gene>
<evidence type="ECO:0000313" key="3">
    <source>
        <dbReference type="Proteomes" id="UP000887159"/>
    </source>
</evidence>
<organism evidence="2 3">
    <name type="scientific">Trichonephila clavipes</name>
    <name type="common">Golden silk orbweaver</name>
    <name type="synonym">Nephila clavipes</name>
    <dbReference type="NCBI Taxonomy" id="2585209"/>
    <lineage>
        <taxon>Eukaryota</taxon>
        <taxon>Metazoa</taxon>
        <taxon>Ecdysozoa</taxon>
        <taxon>Arthropoda</taxon>
        <taxon>Chelicerata</taxon>
        <taxon>Arachnida</taxon>
        <taxon>Araneae</taxon>
        <taxon>Araneomorphae</taxon>
        <taxon>Entelegynae</taxon>
        <taxon>Araneoidea</taxon>
        <taxon>Nephilidae</taxon>
        <taxon>Trichonephila</taxon>
    </lineage>
</organism>
<protein>
    <submittedName>
        <fullName evidence="2">Uncharacterized protein</fullName>
    </submittedName>
</protein>
<comment type="caution">
    <text evidence="2">The sequence shown here is derived from an EMBL/GenBank/DDBJ whole genome shotgun (WGS) entry which is preliminary data.</text>
</comment>
<reference evidence="2" key="1">
    <citation type="submission" date="2020-08" db="EMBL/GenBank/DDBJ databases">
        <title>Multicomponent nature underlies the extraordinary mechanical properties of spider dragline silk.</title>
        <authorList>
            <person name="Kono N."/>
            <person name="Nakamura H."/>
            <person name="Mori M."/>
            <person name="Yoshida Y."/>
            <person name="Ohtoshi R."/>
            <person name="Malay A.D."/>
            <person name="Moran D.A.P."/>
            <person name="Tomita M."/>
            <person name="Numata K."/>
            <person name="Arakawa K."/>
        </authorList>
    </citation>
    <scope>NUCLEOTIDE SEQUENCE</scope>
</reference>